<evidence type="ECO:0008006" key="3">
    <source>
        <dbReference type="Google" id="ProtNLM"/>
    </source>
</evidence>
<comment type="caution">
    <text evidence="1">The sequence shown here is derived from an EMBL/GenBank/DDBJ whole genome shotgun (WGS) entry which is preliminary data.</text>
</comment>
<dbReference type="Gene3D" id="2.120.10.30">
    <property type="entry name" value="TolB, C-terminal domain"/>
    <property type="match status" value="1"/>
</dbReference>
<gene>
    <name evidence="1" type="ORF">GGQ57_000444</name>
</gene>
<dbReference type="InterPro" id="IPR011042">
    <property type="entry name" value="6-blade_b-propeller_TolB-like"/>
</dbReference>
<dbReference type="PROSITE" id="PS51257">
    <property type="entry name" value="PROKAR_LIPOPROTEIN"/>
    <property type="match status" value="1"/>
</dbReference>
<organism evidence="1 2">
    <name type="scientific">Parabacteroides faecis</name>
    <dbReference type="NCBI Taxonomy" id="1217282"/>
    <lineage>
        <taxon>Bacteria</taxon>
        <taxon>Pseudomonadati</taxon>
        <taxon>Bacteroidota</taxon>
        <taxon>Bacteroidia</taxon>
        <taxon>Bacteroidales</taxon>
        <taxon>Tannerellaceae</taxon>
        <taxon>Parabacteroides</taxon>
    </lineage>
</organism>
<dbReference type="RefSeq" id="WP_122373620.1">
    <property type="nucleotide sequence ID" value="NZ_BMPB01000010.1"/>
</dbReference>
<name>A0ABR6KGD5_9BACT</name>
<evidence type="ECO:0000313" key="2">
    <source>
        <dbReference type="Proteomes" id="UP000533637"/>
    </source>
</evidence>
<protein>
    <recommendedName>
        <fullName evidence="3">6-bladed beta-propeller</fullName>
    </recommendedName>
</protein>
<dbReference type="EMBL" id="JACHOC010000001">
    <property type="protein sequence ID" value="MBB4620570.1"/>
    <property type="molecule type" value="Genomic_DNA"/>
</dbReference>
<reference evidence="1 2" key="1">
    <citation type="submission" date="2020-08" db="EMBL/GenBank/DDBJ databases">
        <title>Genomic Encyclopedia of Type Strains, Phase IV (KMG-IV): sequencing the most valuable type-strain genomes for metagenomic binning, comparative biology and taxonomic classification.</title>
        <authorList>
            <person name="Goeker M."/>
        </authorList>
    </citation>
    <scope>NUCLEOTIDE SEQUENCE [LARGE SCALE GENOMIC DNA]</scope>
    <source>
        <strain evidence="1 2">DSM 102983</strain>
    </source>
</reference>
<accession>A0ABR6KGD5</accession>
<sequence>MKKHLLLLAMFITSLYGCSSKNSEVQTSSDIETIPITDFETIYGKLSDFAEEVKMIPLEFTDESILGEIRKVVMSDKFIFIIEQTNREGVYVFDHTGKYLYRIGTQGEGPEEFVHLSDFSIDEEENVIYLCDSPRKRILAFTFENKFIKDIPMDYDATCFEYQNGLFFLYKEYSQSCTPSYSLVVKDQNGNLVEKYYPMPKDVVEYNSACIFRKRENNILFAQDLNDSVLLLSENKLTPLYYIDYKDRTMSEEDRSDLKNHVRPPLDILLEKKTLGGISDIFEIHDKVFIKHIDIAIPMLTVYEKKKRYVKTFRFLEDEFLFLATGHPIGQYKDYLLSLQEQEQIQNSMDYFDTWIKDGYLNLDKNKADELRKMIEEKLPNRNTDECNPVLFMIKVKK</sequence>
<dbReference type="Proteomes" id="UP000533637">
    <property type="component" value="Unassembled WGS sequence"/>
</dbReference>
<dbReference type="Pfam" id="PF17170">
    <property type="entry name" value="DUF5128"/>
    <property type="match status" value="1"/>
</dbReference>
<dbReference type="SUPFAM" id="SSF63825">
    <property type="entry name" value="YWTD domain"/>
    <property type="match status" value="1"/>
</dbReference>
<keyword evidence="2" id="KW-1185">Reference proteome</keyword>
<evidence type="ECO:0000313" key="1">
    <source>
        <dbReference type="EMBL" id="MBB4620570.1"/>
    </source>
</evidence>
<proteinExistence type="predicted"/>